<evidence type="ECO:0000256" key="3">
    <source>
        <dbReference type="ARBA" id="ARBA00022679"/>
    </source>
</evidence>
<evidence type="ECO:0000259" key="7">
    <source>
        <dbReference type="Pfam" id="PF04613"/>
    </source>
</evidence>
<name>A0A5S3N9U8_9FLAO</name>
<keyword evidence="1" id="KW-0444">Lipid biosynthesis</keyword>
<dbReference type="Gene3D" id="2.160.10.10">
    <property type="entry name" value="Hexapeptide repeat proteins"/>
    <property type="match status" value="1"/>
</dbReference>
<keyword evidence="9" id="KW-1185">Reference proteome</keyword>
<dbReference type="PANTHER" id="PTHR43378:SF2">
    <property type="entry name" value="UDP-3-O-ACYLGLUCOSAMINE N-ACYLTRANSFERASE 1, MITOCHONDRIAL-RELATED"/>
    <property type="match status" value="1"/>
</dbReference>
<dbReference type="InterPro" id="IPR001451">
    <property type="entry name" value="Hexapep"/>
</dbReference>
<reference evidence="8 9" key="1">
    <citation type="submission" date="2019-05" db="EMBL/GenBank/DDBJ databases">
        <title>Polaribacter aestuariivivens sp. nov., isolated from a tidal flat.</title>
        <authorList>
            <person name="Yoon J.-H."/>
        </authorList>
    </citation>
    <scope>NUCLEOTIDE SEQUENCE [LARGE SCALE GENOMIC DNA]</scope>
    <source>
        <strain evidence="8 9">DBTF-3</strain>
    </source>
</reference>
<feature type="domain" description="UDP-3-O-[3-hydroxymyristoyl] glucosamine N-acyltransferase non-repeat region" evidence="7">
    <location>
        <begin position="26"/>
        <end position="91"/>
    </location>
</feature>
<dbReference type="GO" id="GO:0103118">
    <property type="term" value="F:UDP-3-O-[(3R)-3-hydroxyacyl]-glucosamine N-acyltransferase activity"/>
    <property type="evidence" value="ECO:0007669"/>
    <property type="project" value="UniProtKB-EC"/>
</dbReference>
<dbReference type="EMBL" id="VANR01000002">
    <property type="protein sequence ID" value="TMM31294.1"/>
    <property type="molecule type" value="Genomic_DNA"/>
</dbReference>
<dbReference type="RefSeq" id="WP_138535023.1">
    <property type="nucleotide sequence ID" value="NZ_CBDUES010000004.1"/>
</dbReference>
<dbReference type="AlphaFoldDB" id="A0A5S3N9U8"/>
<dbReference type="CDD" id="cd03352">
    <property type="entry name" value="LbH_LpxD"/>
    <property type="match status" value="1"/>
</dbReference>
<comment type="caution">
    <text evidence="8">The sequence shown here is derived from an EMBL/GenBank/DDBJ whole genome shotgun (WGS) entry which is preliminary data.</text>
</comment>
<keyword evidence="6 8" id="KW-0012">Acyltransferase</keyword>
<dbReference type="InterPro" id="IPR020573">
    <property type="entry name" value="UDP_GlcNAc_AcTrfase_non-rep"/>
</dbReference>
<evidence type="ECO:0000256" key="5">
    <source>
        <dbReference type="ARBA" id="ARBA00023098"/>
    </source>
</evidence>
<sequence>MKFKKPQTLQQIASILNIDFVGDKNFEILGINEIHVVEKGDIVFVDHPKYYDKALESAATTILINKKVDCPEGKSLLISDDPFRDFNKLTKHFNPFIASKVSISETAIIGDGTVVQPNVFIGNNVTIGKNCVIHPNVTIYDNSVIGNNVTIHANTVLGADAFYYKNRPTGFDKLISGGRVVLKDNVDLGASCTIDKGVTGDTTIGEGTKIDNQVHVGHDTVIGKKCLIASQTGIAGCVIIEDEVTIWGQVGTNSGITIGKGAIILGQTGVTKSVAGGKSYFGTPISESREKLKELAEIKRFLKDRKENS</sequence>
<keyword evidence="5" id="KW-0443">Lipid metabolism</keyword>
<dbReference type="InterPro" id="IPR007691">
    <property type="entry name" value="LpxD"/>
</dbReference>
<keyword evidence="4" id="KW-0677">Repeat</keyword>
<evidence type="ECO:0000313" key="8">
    <source>
        <dbReference type="EMBL" id="TMM31294.1"/>
    </source>
</evidence>
<evidence type="ECO:0000256" key="4">
    <source>
        <dbReference type="ARBA" id="ARBA00022737"/>
    </source>
</evidence>
<dbReference type="Pfam" id="PF04613">
    <property type="entry name" value="LpxD"/>
    <property type="match status" value="1"/>
</dbReference>
<dbReference type="SUPFAM" id="SSF51161">
    <property type="entry name" value="Trimeric LpxA-like enzymes"/>
    <property type="match status" value="1"/>
</dbReference>
<gene>
    <name evidence="8" type="ORF">FDT66_04820</name>
</gene>
<evidence type="ECO:0000256" key="6">
    <source>
        <dbReference type="ARBA" id="ARBA00023315"/>
    </source>
</evidence>
<dbReference type="Proteomes" id="UP000307140">
    <property type="component" value="Unassembled WGS sequence"/>
</dbReference>
<dbReference type="GO" id="GO:0016020">
    <property type="term" value="C:membrane"/>
    <property type="evidence" value="ECO:0007669"/>
    <property type="project" value="GOC"/>
</dbReference>
<dbReference type="Gene3D" id="3.40.1390.10">
    <property type="entry name" value="MurE/MurF, N-terminal domain"/>
    <property type="match status" value="1"/>
</dbReference>
<dbReference type="OrthoDB" id="9784739at2"/>
<evidence type="ECO:0000256" key="2">
    <source>
        <dbReference type="ARBA" id="ARBA00022556"/>
    </source>
</evidence>
<proteinExistence type="predicted"/>
<dbReference type="NCBIfam" id="NF002060">
    <property type="entry name" value="PRK00892.1"/>
    <property type="match status" value="1"/>
</dbReference>
<evidence type="ECO:0000313" key="9">
    <source>
        <dbReference type="Proteomes" id="UP000307140"/>
    </source>
</evidence>
<dbReference type="GO" id="GO:0016410">
    <property type="term" value="F:N-acyltransferase activity"/>
    <property type="evidence" value="ECO:0007669"/>
    <property type="project" value="InterPro"/>
</dbReference>
<dbReference type="PANTHER" id="PTHR43378">
    <property type="entry name" value="UDP-3-O-ACYLGLUCOSAMINE N-ACYLTRANSFERASE"/>
    <property type="match status" value="1"/>
</dbReference>
<dbReference type="EC" id="2.3.1.191" evidence="8"/>
<accession>A0A5S3N9U8</accession>
<dbReference type="GO" id="GO:0009245">
    <property type="term" value="P:lipid A biosynthetic process"/>
    <property type="evidence" value="ECO:0007669"/>
    <property type="project" value="UniProtKB-KW"/>
</dbReference>
<organism evidence="8 9">
    <name type="scientific">Polaribacter aestuariivivens</name>
    <dbReference type="NCBI Taxonomy" id="2304626"/>
    <lineage>
        <taxon>Bacteria</taxon>
        <taxon>Pseudomonadati</taxon>
        <taxon>Bacteroidota</taxon>
        <taxon>Flavobacteriia</taxon>
        <taxon>Flavobacteriales</taxon>
        <taxon>Flavobacteriaceae</taxon>
    </lineage>
</organism>
<keyword evidence="2" id="KW-0441">Lipid A biosynthesis</keyword>
<keyword evidence="3 8" id="KW-0808">Transferase</keyword>
<protein>
    <submittedName>
        <fullName evidence="8">UDP-3-O-(3-hydroxymyristoyl)glucosamine N-acyltransferase</fullName>
        <ecNumber evidence="8">2.3.1.191</ecNumber>
    </submittedName>
</protein>
<dbReference type="Pfam" id="PF00132">
    <property type="entry name" value="Hexapep"/>
    <property type="match status" value="2"/>
</dbReference>
<evidence type="ECO:0000256" key="1">
    <source>
        <dbReference type="ARBA" id="ARBA00022516"/>
    </source>
</evidence>
<dbReference type="InterPro" id="IPR011004">
    <property type="entry name" value="Trimer_LpxA-like_sf"/>
</dbReference>